<dbReference type="GO" id="GO:0005615">
    <property type="term" value="C:extracellular space"/>
    <property type="evidence" value="ECO:0007669"/>
    <property type="project" value="TreeGrafter"/>
</dbReference>
<evidence type="ECO:0000256" key="6">
    <source>
        <dbReference type="ARBA" id="ARBA00022729"/>
    </source>
</evidence>
<evidence type="ECO:0000256" key="12">
    <source>
        <dbReference type="SAM" id="SignalP"/>
    </source>
</evidence>
<evidence type="ECO:0000259" key="13">
    <source>
        <dbReference type="PROSITE" id="PS52035"/>
    </source>
</evidence>
<evidence type="ECO:0000256" key="5">
    <source>
        <dbReference type="ARBA" id="ARBA00022723"/>
    </source>
</evidence>
<evidence type="ECO:0000313" key="14">
    <source>
        <dbReference type="EMBL" id="KRZ13343.1"/>
    </source>
</evidence>
<reference evidence="14 15" key="1">
    <citation type="submission" date="2015-01" db="EMBL/GenBank/DDBJ databases">
        <title>Evolution of Trichinella species and genotypes.</title>
        <authorList>
            <person name="Korhonen P.K."/>
            <person name="Edoardo P."/>
            <person name="Giuseppe L.R."/>
            <person name="Gasser R.B."/>
        </authorList>
    </citation>
    <scope>NUCLEOTIDE SEQUENCE [LARGE SCALE GENOMIC DNA]</scope>
    <source>
        <strain evidence="14">ISS1029</strain>
    </source>
</reference>
<keyword evidence="4" id="KW-0645">Protease</keyword>
<name>A0A0V1HSP0_9BILA</name>
<evidence type="ECO:0000256" key="3">
    <source>
        <dbReference type="ARBA" id="ARBA00022645"/>
    </source>
</evidence>
<dbReference type="GO" id="GO:0006508">
    <property type="term" value="P:proteolysis"/>
    <property type="evidence" value="ECO:0007669"/>
    <property type="project" value="UniProtKB-KW"/>
</dbReference>
<feature type="signal peptide" evidence="12">
    <location>
        <begin position="1"/>
        <end position="19"/>
    </location>
</feature>
<proteinExistence type="inferred from homology"/>
<organism evidence="14 15">
    <name type="scientific">Trichinella zimbabwensis</name>
    <dbReference type="NCBI Taxonomy" id="268475"/>
    <lineage>
        <taxon>Eukaryota</taxon>
        <taxon>Metazoa</taxon>
        <taxon>Ecdysozoa</taxon>
        <taxon>Nematoda</taxon>
        <taxon>Enoplea</taxon>
        <taxon>Dorylaimia</taxon>
        <taxon>Trichinellida</taxon>
        <taxon>Trichinellidae</taxon>
        <taxon>Trichinella</taxon>
    </lineage>
</organism>
<keyword evidence="5" id="KW-0479">Metal-binding</keyword>
<dbReference type="InterPro" id="IPR036990">
    <property type="entry name" value="M14A-like_propep"/>
</dbReference>
<dbReference type="OrthoDB" id="3626597at2759"/>
<dbReference type="SUPFAM" id="SSF54897">
    <property type="entry name" value="Protease propeptides/inhibitors"/>
    <property type="match status" value="1"/>
</dbReference>
<protein>
    <submittedName>
        <fullName evidence="14">Carboxypeptidase B</fullName>
    </submittedName>
</protein>
<evidence type="ECO:0000256" key="7">
    <source>
        <dbReference type="ARBA" id="ARBA00022801"/>
    </source>
</evidence>
<comment type="similarity">
    <text evidence="2 11">Belongs to the peptidase M14 family.</text>
</comment>
<dbReference type="PROSITE" id="PS52035">
    <property type="entry name" value="PEPTIDASE_M14"/>
    <property type="match status" value="1"/>
</dbReference>
<dbReference type="Gene3D" id="3.30.70.340">
    <property type="entry name" value="Metallocarboxypeptidase-like"/>
    <property type="match status" value="1"/>
</dbReference>
<dbReference type="GO" id="GO:0008270">
    <property type="term" value="F:zinc ion binding"/>
    <property type="evidence" value="ECO:0007669"/>
    <property type="project" value="InterPro"/>
</dbReference>
<accession>A0A0V1HSP0</accession>
<keyword evidence="10" id="KW-1015">Disulfide bond</keyword>
<dbReference type="Gene3D" id="3.40.50.1240">
    <property type="entry name" value="Phosphoglycerate mutase-like"/>
    <property type="match status" value="1"/>
</dbReference>
<evidence type="ECO:0000256" key="11">
    <source>
        <dbReference type="PROSITE-ProRule" id="PRU01379"/>
    </source>
</evidence>
<comment type="cofactor">
    <cofactor evidence="1">
        <name>Zn(2+)</name>
        <dbReference type="ChEBI" id="CHEBI:29105"/>
    </cofactor>
</comment>
<dbReference type="GO" id="GO:0004181">
    <property type="term" value="F:metallocarboxypeptidase activity"/>
    <property type="evidence" value="ECO:0007669"/>
    <property type="project" value="InterPro"/>
</dbReference>
<evidence type="ECO:0000256" key="10">
    <source>
        <dbReference type="ARBA" id="ARBA00023157"/>
    </source>
</evidence>
<dbReference type="Proteomes" id="UP000055024">
    <property type="component" value="Unassembled WGS sequence"/>
</dbReference>
<keyword evidence="15" id="KW-1185">Reference proteome</keyword>
<dbReference type="InterPro" id="IPR000834">
    <property type="entry name" value="Peptidase_M14"/>
</dbReference>
<gene>
    <name evidence="14" type="ORF">T11_7862</name>
</gene>
<dbReference type="PANTHER" id="PTHR11705:SF91">
    <property type="entry name" value="FI01817P-RELATED"/>
    <property type="match status" value="1"/>
</dbReference>
<sequence length="764" mass="87577">MLQLASLIFPCFMLITATADKENYAMQSNAVYKVMRTVPTNESQLKFLQIMYQHADGDQIDFWRPPAFLNSTVDIMVNDISMDKFLFQCKEHNISLNISIPDVEKSKGRVRRFNYLTTPYFDISVYHSYNEIQNYMRNLEKQYPHIAKVHTIGYTHENREINLLQIGRFYSSQPAIWIDAGIHAREWIAPSTALYIINYLVTRYDYDMEVQKYVNGLTWYILPVVNPDGYEFSRSSLNPRVRLWRKNRSPANCQPFKNSFCCRGVDLNRNFDFKWNQQGGSQDPCQETYSGRSAFSEPETQAIERFILQRANQLGAFLTLHSYSQIWMYPYGNQRYSYPKDVHDLREVALAACQSLYNVYGTRYHPASGGSEDWAKAVAGIKYSFLVELRPEEDNQDGFILDESHIIPTGKETLEGIKQVAMVLLPGNHNSYFPNTDASSVCQDFHPMCKIWAVFGACLNDTEVRRLCVKSCELCSELNNQVEKLFLAIGAAESAKDIYKNTDWLPGIEEKKGTFGSISRLMSKVKNESIRVHENSVCQIGNANLPQTLKWRRGEKSAWLADPPLTIVGCNTAKLYAEGLVSANLLNPELLGSCVYAAPNFRCVQTADIILKVVDPSGRIKIRIEPGLEADPQPMDKNICWYIKADQFTAHKIHRVDAAYKPKRQIKDFPQRNEILDEIQENHVGNIALLIVSDWKINELCNAICNCKISSENNTVRNNETVSLLRAFSFKLQDNEWKLLNSSVPPFTYTANSQLPWNAWHILE</sequence>
<dbReference type="Pfam" id="PF00246">
    <property type="entry name" value="Peptidase_M14"/>
    <property type="match status" value="1"/>
</dbReference>
<keyword evidence="6 12" id="KW-0732">Signal</keyword>
<dbReference type="PROSITE" id="PS00133">
    <property type="entry name" value="CARBOXYPEPT_ZN_2"/>
    <property type="match status" value="1"/>
</dbReference>
<keyword evidence="3 14" id="KW-0121">Carboxypeptidase</keyword>
<evidence type="ECO:0000313" key="15">
    <source>
        <dbReference type="Proteomes" id="UP000055024"/>
    </source>
</evidence>
<dbReference type="CDD" id="cd03860">
    <property type="entry name" value="M14_CP_A-B_like"/>
    <property type="match status" value="1"/>
</dbReference>
<dbReference type="InterPro" id="IPR029033">
    <property type="entry name" value="His_PPase_superfam"/>
</dbReference>
<dbReference type="InterPro" id="IPR003146">
    <property type="entry name" value="M14A_act_pep"/>
</dbReference>
<dbReference type="Gene3D" id="3.40.630.10">
    <property type="entry name" value="Zn peptidases"/>
    <property type="match status" value="1"/>
</dbReference>
<keyword evidence="7" id="KW-0378">Hydrolase</keyword>
<dbReference type="SMART" id="SM00631">
    <property type="entry name" value="Zn_pept"/>
    <property type="match status" value="1"/>
</dbReference>
<evidence type="ECO:0000256" key="8">
    <source>
        <dbReference type="ARBA" id="ARBA00022833"/>
    </source>
</evidence>
<dbReference type="GO" id="GO:0016791">
    <property type="term" value="F:phosphatase activity"/>
    <property type="evidence" value="ECO:0007669"/>
    <property type="project" value="UniProtKB-ARBA"/>
</dbReference>
<dbReference type="SUPFAM" id="SSF53254">
    <property type="entry name" value="Phosphoglycerate mutase-like"/>
    <property type="match status" value="1"/>
</dbReference>
<feature type="chain" id="PRO_5006879404" evidence="12">
    <location>
        <begin position="20"/>
        <end position="764"/>
    </location>
</feature>
<evidence type="ECO:0000256" key="1">
    <source>
        <dbReference type="ARBA" id="ARBA00001947"/>
    </source>
</evidence>
<keyword evidence="9" id="KW-0482">Metalloprotease</keyword>
<dbReference type="FunFam" id="3.40.630.10:FF:000056">
    <property type="entry name" value="Zinc carboxypeptidase"/>
    <property type="match status" value="1"/>
</dbReference>
<dbReference type="AlphaFoldDB" id="A0A0V1HSP0"/>
<dbReference type="PROSITE" id="PS00132">
    <property type="entry name" value="CARBOXYPEPT_ZN_1"/>
    <property type="match status" value="1"/>
</dbReference>
<dbReference type="PRINTS" id="PR00765">
    <property type="entry name" value="CRBOXYPTASEA"/>
</dbReference>
<keyword evidence="8" id="KW-0862">Zinc</keyword>
<dbReference type="EMBL" id="JYDP01000033">
    <property type="protein sequence ID" value="KRZ13343.1"/>
    <property type="molecule type" value="Genomic_DNA"/>
</dbReference>
<evidence type="ECO:0000256" key="4">
    <source>
        <dbReference type="ARBA" id="ARBA00022670"/>
    </source>
</evidence>
<dbReference type="SUPFAM" id="SSF53187">
    <property type="entry name" value="Zn-dependent exopeptidases"/>
    <property type="match status" value="1"/>
</dbReference>
<feature type="active site" description="Proton donor/acceptor" evidence="11">
    <location>
        <position position="388"/>
    </location>
</feature>
<dbReference type="Pfam" id="PF02244">
    <property type="entry name" value="Propep_M14"/>
    <property type="match status" value="1"/>
</dbReference>
<evidence type="ECO:0000256" key="2">
    <source>
        <dbReference type="ARBA" id="ARBA00005988"/>
    </source>
</evidence>
<dbReference type="InterPro" id="IPR057247">
    <property type="entry name" value="CARBOXYPEPT_ZN_2"/>
</dbReference>
<dbReference type="PANTHER" id="PTHR11705">
    <property type="entry name" value="PROTEASE FAMILY M14 CARBOXYPEPTIDASE A,B"/>
    <property type="match status" value="1"/>
</dbReference>
<comment type="caution">
    <text evidence="14">The sequence shown here is derived from an EMBL/GenBank/DDBJ whole genome shotgun (WGS) entry which is preliminary data.</text>
</comment>
<evidence type="ECO:0000256" key="9">
    <source>
        <dbReference type="ARBA" id="ARBA00023049"/>
    </source>
</evidence>
<dbReference type="InterPro" id="IPR057246">
    <property type="entry name" value="CARBOXYPEPT_ZN_1"/>
</dbReference>
<feature type="domain" description="Peptidase M14" evidence="13">
    <location>
        <begin position="125"/>
        <end position="424"/>
    </location>
</feature>